<dbReference type="AlphaFoldDB" id="A0A0G1QID8"/>
<evidence type="ECO:0000313" key="2">
    <source>
        <dbReference type="EMBL" id="KKU08455.1"/>
    </source>
</evidence>
<gene>
    <name evidence="2" type="ORF">UX09_C0017G0013</name>
</gene>
<feature type="chain" id="PRO_5002539170" description="Lipoprotein" evidence="1">
    <location>
        <begin position="22"/>
        <end position="199"/>
    </location>
</feature>
<evidence type="ECO:0000313" key="3">
    <source>
        <dbReference type="Proteomes" id="UP000034354"/>
    </source>
</evidence>
<sequence>MKLYLVTILTLLVMATGFGCAKQSNVEEQSTTDWKTYINSICGFSFNYPNDAVIGLDEEKVVGITTQESLNFQDSQEGEVPPFYYINVSCLEDLQTLITNHGDNFDRTKESIKNLEDFFNANTLSVIRYLGQTEVDGFPAFKTVVGIDNSYALWIDRDGVIYQSTTTGWLLVFWHIGIEQGLRLKWKPLPASPAVYCGN</sequence>
<evidence type="ECO:0000256" key="1">
    <source>
        <dbReference type="SAM" id="SignalP"/>
    </source>
</evidence>
<dbReference type="Proteomes" id="UP000034354">
    <property type="component" value="Unassembled WGS sequence"/>
</dbReference>
<comment type="caution">
    <text evidence="2">The sequence shown here is derived from an EMBL/GenBank/DDBJ whole genome shotgun (WGS) entry which is preliminary data.</text>
</comment>
<dbReference type="PROSITE" id="PS51257">
    <property type="entry name" value="PROKAR_LIPOPROTEIN"/>
    <property type="match status" value="1"/>
</dbReference>
<reference evidence="2 3" key="1">
    <citation type="journal article" date="2015" name="Nature">
        <title>rRNA introns, odd ribosomes, and small enigmatic genomes across a large radiation of phyla.</title>
        <authorList>
            <person name="Brown C.T."/>
            <person name="Hug L.A."/>
            <person name="Thomas B.C."/>
            <person name="Sharon I."/>
            <person name="Castelle C.J."/>
            <person name="Singh A."/>
            <person name="Wilkins M.J."/>
            <person name="Williams K.H."/>
            <person name="Banfield J.F."/>
        </authorList>
    </citation>
    <scope>NUCLEOTIDE SEQUENCE [LARGE SCALE GENOMIC DNA]</scope>
</reference>
<evidence type="ECO:0008006" key="4">
    <source>
        <dbReference type="Google" id="ProtNLM"/>
    </source>
</evidence>
<organism evidence="2 3">
    <name type="scientific">Candidatus Uhrbacteria bacterium GW2011_GWE2_45_35</name>
    <dbReference type="NCBI Taxonomy" id="1618993"/>
    <lineage>
        <taxon>Bacteria</taxon>
        <taxon>Candidatus Uhriibacteriota</taxon>
    </lineage>
</organism>
<feature type="signal peptide" evidence="1">
    <location>
        <begin position="1"/>
        <end position="21"/>
    </location>
</feature>
<dbReference type="EMBL" id="LCKW01000017">
    <property type="protein sequence ID" value="KKU08455.1"/>
    <property type="molecule type" value="Genomic_DNA"/>
</dbReference>
<dbReference type="STRING" id="1618993.UX09_C0017G0013"/>
<accession>A0A0G1QID8</accession>
<keyword evidence="1" id="KW-0732">Signal</keyword>
<proteinExistence type="predicted"/>
<name>A0A0G1QID8_9BACT</name>
<protein>
    <recommendedName>
        <fullName evidence="4">Lipoprotein</fullName>
    </recommendedName>
</protein>